<sequence length="91" mass="10473">MKLPASIRYHRLFFTFLILFLLVAVVDLFNFDRLLYSGICGLVSPISQSPCATFYDLPIWDVYLSLAILAALYYVHDEIRTSNKHLSARKS</sequence>
<reference evidence="3" key="1">
    <citation type="submission" date="2017-09" db="EMBL/GenBank/DDBJ databases">
        <title>Depth-based differentiation of microbial function through sediment-hosted aquifers and enrichment of novel symbionts in the deep terrestrial subsurface.</title>
        <authorList>
            <person name="Probst A.J."/>
            <person name="Ladd B."/>
            <person name="Jarett J.K."/>
            <person name="Geller-Mcgrath D.E."/>
            <person name="Sieber C.M.K."/>
            <person name="Emerson J.B."/>
            <person name="Anantharaman K."/>
            <person name="Thomas B.C."/>
            <person name="Malmstrom R."/>
            <person name="Stieglmeier M."/>
            <person name="Klingl A."/>
            <person name="Woyke T."/>
            <person name="Ryan C.M."/>
            <person name="Banfield J.F."/>
        </authorList>
    </citation>
    <scope>NUCLEOTIDE SEQUENCE [LARGE SCALE GENOMIC DNA]</scope>
</reference>
<keyword evidence="1" id="KW-0812">Transmembrane</keyword>
<feature type="transmembrane region" description="Helical" evidence="1">
    <location>
        <begin position="12"/>
        <end position="29"/>
    </location>
</feature>
<comment type="caution">
    <text evidence="2">The sequence shown here is derived from an EMBL/GenBank/DDBJ whole genome shotgun (WGS) entry which is preliminary data.</text>
</comment>
<proteinExistence type="predicted"/>
<keyword evidence="1" id="KW-1133">Transmembrane helix</keyword>
<keyword evidence="1" id="KW-0472">Membrane</keyword>
<accession>A0A2H0WNA9</accession>
<dbReference type="EMBL" id="PEZJ01000007">
    <property type="protein sequence ID" value="PIS14124.1"/>
    <property type="molecule type" value="Genomic_DNA"/>
</dbReference>
<organism evidence="2 3">
    <name type="scientific">Candidatus Shapirobacteria bacterium CG09_land_8_20_14_0_10_47_13</name>
    <dbReference type="NCBI Taxonomy" id="1974481"/>
    <lineage>
        <taxon>Bacteria</taxon>
        <taxon>Candidatus Shapironibacteriota</taxon>
    </lineage>
</organism>
<evidence type="ECO:0000313" key="3">
    <source>
        <dbReference type="Proteomes" id="UP000230033"/>
    </source>
</evidence>
<evidence type="ECO:0008006" key="4">
    <source>
        <dbReference type="Google" id="ProtNLM"/>
    </source>
</evidence>
<evidence type="ECO:0000313" key="2">
    <source>
        <dbReference type="EMBL" id="PIS14124.1"/>
    </source>
</evidence>
<protein>
    <recommendedName>
        <fullName evidence="4">Lycopene cyclase domain-containing protein</fullName>
    </recommendedName>
</protein>
<gene>
    <name evidence="2" type="ORF">COT65_00495</name>
</gene>
<dbReference type="Proteomes" id="UP000230033">
    <property type="component" value="Unassembled WGS sequence"/>
</dbReference>
<dbReference type="AlphaFoldDB" id="A0A2H0WNA9"/>
<evidence type="ECO:0000256" key="1">
    <source>
        <dbReference type="SAM" id="Phobius"/>
    </source>
</evidence>
<feature type="transmembrane region" description="Helical" evidence="1">
    <location>
        <begin position="57"/>
        <end position="75"/>
    </location>
</feature>
<name>A0A2H0WNA9_9BACT</name>